<protein>
    <recommendedName>
        <fullName evidence="7">BioF2-like acetyltransferase domain-containing protein</fullName>
    </recommendedName>
</protein>
<keyword evidence="6" id="KW-0961">Cell wall biogenesis/degradation</keyword>
<evidence type="ECO:0000256" key="1">
    <source>
        <dbReference type="ARBA" id="ARBA00009943"/>
    </source>
</evidence>
<dbReference type="Gene3D" id="3.40.630.30">
    <property type="match status" value="1"/>
</dbReference>
<evidence type="ECO:0000256" key="3">
    <source>
        <dbReference type="ARBA" id="ARBA00022960"/>
    </source>
</evidence>
<evidence type="ECO:0000256" key="6">
    <source>
        <dbReference type="ARBA" id="ARBA00023316"/>
    </source>
</evidence>
<dbReference type="Proteomes" id="UP000197032">
    <property type="component" value="Unassembled WGS sequence"/>
</dbReference>
<dbReference type="InterPro" id="IPR003447">
    <property type="entry name" value="FEMABX"/>
</dbReference>
<comment type="caution">
    <text evidence="8">The sequence shown here is derived from an EMBL/GenBank/DDBJ whole genome shotgun (WGS) entry which is preliminary data.</text>
</comment>
<dbReference type="PANTHER" id="PTHR36174">
    <property type="entry name" value="LIPID II:GLYCINE GLYCYLTRANSFERASE"/>
    <property type="match status" value="1"/>
</dbReference>
<dbReference type="GO" id="GO:0071555">
    <property type="term" value="P:cell wall organization"/>
    <property type="evidence" value="ECO:0007669"/>
    <property type="project" value="UniProtKB-KW"/>
</dbReference>
<sequence>MYRVYSLAERQNWEEAVARLKARDISYFPGYCRLFQEHGEGQAMLFEYEEHGNFVLYPFFLRDISLEAAFRGKLKESYFDTVTPYGYGGPLASDPEDRQLIVNFRRAFQDYCRKKRIVAEFIRFHPLLGNHAYPYEDLLVERNKEIVCVDLERSAEEIWSNYRRNNRKNIKKALREGLEVTFDFTGETYREFIQLYYLTMDRREARDYYYFDEDFFRLLHQELAGNFLYVYALYRGTAVSAELVLYSEDYLHSFLGGTLEEYFPLRPNNLLKHRLIEWARQKGLKSYILGGGYQKDDGILRFKKSFARDGVIDFYVGKKLHDPEVAEWLCSLRKGEPLRTDFFPAYRG</sequence>
<dbReference type="InterPro" id="IPR016181">
    <property type="entry name" value="Acyl_CoA_acyltransferase"/>
</dbReference>
<dbReference type="GO" id="GO:0016755">
    <property type="term" value="F:aminoacyltransferase activity"/>
    <property type="evidence" value="ECO:0007669"/>
    <property type="project" value="InterPro"/>
</dbReference>
<comment type="similarity">
    <text evidence="1">Belongs to the FemABX family.</text>
</comment>
<proteinExistence type="inferred from homology"/>
<keyword evidence="4" id="KW-0573">Peptidoglycan synthesis</keyword>
<dbReference type="PROSITE" id="PS51191">
    <property type="entry name" value="FEMABX"/>
    <property type="match status" value="1"/>
</dbReference>
<dbReference type="AlphaFoldDB" id="A0A1Z5HUT4"/>
<accession>A0A1Z5HUT4</accession>
<dbReference type="Pfam" id="PF13480">
    <property type="entry name" value="Acetyltransf_6"/>
    <property type="match status" value="1"/>
</dbReference>
<dbReference type="SUPFAM" id="SSF55729">
    <property type="entry name" value="Acyl-CoA N-acyltransferases (Nat)"/>
    <property type="match status" value="1"/>
</dbReference>
<dbReference type="OrthoDB" id="9785911at2"/>
<dbReference type="GO" id="GO:0009252">
    <property type="term" value="P:peptidoglycan biosynthetic process"/>
    <property type="evidence" value="ECO:0007669"/>
    <property type="project" value="UniProtKB-KW"/>
</dbReference>
<evidence type="ECO:0000256" key="2">
    <source>
        <dbReference type="ARBA" id="ARBA00022679"/>
    </source>
</evidence>
<keyword evidence="3" id="KW-0133">Cell shape</keyword>
<name>A0A1Z5HUT4_9FIRM</name>
<dbReference type="InterPro" id="IPR038740">
    <property type="entry name" value="BioF2-like_GNAT_dom"/>
</dbReference>
<reference evidence="9" key="1">
    <citation type="journal article" date="2017" name="Appl. Environ. Microbiol.">
        <title>Genomic Analysis of Calderihabitans maritimus KKC1, a Thermophilic, Hydrogenogenic, Carboxydotrophic Bacterium Isolated from Marine Sediment.</title>
        <authorList>
            <person name="Omae K."/>
            <person name="Yoneda Y."/>
            <person name="Fukuyama Y."/>
            <person name="Yoshida T."/>
            <person name="Sako Y."/>
        </authorList>
    </citation>
    <scope>NUCLEOTIDE SEQUENCE [LARGE SCALE GENOMIC DNA]</scope>
    <source>
        <strain evidence="9">KKC1</strain>
    </source>
</reference>
<keyword evidence="2" id="KW-0808">Transferase</keyword>
<evidence type="ECO:0000256" key="4">
    <source>
        <dbReference type="ARBA" id="ARBA00022984"/>
    </source>
</evidence>
<gene>
    <name evidence="8" type="ORF">KKC1_24330</name>
</gene>
<dbReference type="InterPro" id="IPR050644">
    <property type="entry name" value="PG_Glycine_Bridge_Synth"/>
</dbReference>
<evidence type="ECO:0000259" key="7">
    <source>
        <dbReference type="Pfam" id="PF13480"/>
    </source>
</evidence>
<evidence type="ECO:0000256" key="5">
    <source>
        <dbReference type="ARBA" id="ARBA00023315"/>
    </source>
</evidence>
<evidence type="ECO:0000313" key="9">
    <source>
        <dbReference type="Proteomes" id="UP000197032"/>
    </source>
</evidence>
<dbReference type="EMBL" id="BDGJ01000125">
    <property type="protein sequence ID" value="GAW93296.1"/>
    <property type="molecule type" value="Genomic_DNA"/>
</dbReference>
<feature type="domain" description="BioF2-like acetyltransferase" evidence="7">
    <location>
        <begin position="160"/>
        <end position="294"/>
    </location>
</feature>
<keyword evidence="9" id="KW-1185">Reference proteome</keyword>
<dbReference type="RefSeq" id="WP_088554458.1">
    <property type="nucleotide sequence ID" value="NZ_BDGJ01000125.1"/>
</dbReference>
<evidence type="ECO:0000313" key="8">
    <source>
        <dbReference type="EMBL" id="GAW93296.1"/>
    </source>
</evidence>
<organism evidence="8 9">
    <name type="scientific">Calderihabitans maritimus</name>
    <dbReference type="NCBI Taxonomy" id="1246530"/>
    <lineage>
        <taxon>Bacteria</taxon>
        <taxon>Bacillati</taxon>
        <taxon>Bacillota</taxon>
        <taxon>Clostridia</taxon>
        <taxon>Neomoorellales</taxon>
        <taxon>Calderihabitantaceae</taxon>
        <taxon>Calderihabitans</taxon>
    </lineage>
</organism>
<dbReference type="PANTHER" id="PTHR36174:SF1">
    <property type="entry name" value="LIPID II:GLYCINE GLYCYLTRANSFERASE"/>
    <property type="match status" value="1"/>
</dbReference>
<keyword evidence="5" id="KW-0012">Acyltransferase</keyword>
<dbReference type="GO" id="GO:0008360">
    <property type="term" value="P:regulation of cell shape"/>
    <property type="evidence" value="ECO:0007669"/>
    <property type="project" value="UniProtKB-KW"/>
</dbReference>